<protein>
    <submittedName>
        <fullName evidence="4">Serine/threonine-protein kinase smg-1</fullName>
    </submittedName>
</protein>
<dbReference type="GO" id="GO:0038202">
    <property type="term" value="P:TORC1 signaling"/>
    <property type="evidence" value="ECO:0007669"/>
    <property type="project" value="TreeGrafter"/>
</dbReference>
<dbReference type="GO" id="GO:0004674">
    <property type="term" value="F:protein serine/threonine kinase activity"/>
    <property type="evidence" value="ECO:0007669"/>
    <property type="project" value="TreeGrafter"/>
</dbReference>
<dbReference type="GO" id="GO:0031931">
    <property type="term" value="C:TORC1 complex"/>
    <property type="evidence" value="ECO:0007669"/>
    <property type="project" value="TreeGrafter"/>
</dbReference>
<dbReference type="OrthoDB" id="381190at2759"/>
<dbReference type="Gene3D" id="3.30.1010.10">
    <property type="entry name" value="Phosphatidylinositol 3-kinase Catalytic Subunit, Chain A, domain 4"/>
    <property type="match status" value="1"/>
</dbReference>
<dbReference type="InterPro" id="IPR036940">
    <property type="entry name" value="PI3/4_kinase_cat_sf"/>
</dbReference>
<keyword evidence="5" id="KW-1185">Reference proteome</keyword>
<dbReference type="InterPro" id="IPR000403">
    <property type="entry name" value="PI3/4_kinase_cat_dom"/>
</dbReference>
<dbReference type="EMBL" id="LSSN01000059">
    <property type="protein sequence ID" value="OMJ26178.1"/>
    <property type="molecule type" value="Genomic_DNA"/>
</dbReference>
<dbReference type="AlphaFoldDB" id="A0A1R1YGY8"/>
<dbReference type="GO" id="GO:0016242">
    <property type="term" value="P:negative regulation of macroautophagy"/>
    <property type="evidence" value="ECO:0007669"/>
    <property type="project" value="TreeGrafter"/>
</dbReference>
<sequence length="864" mass="98020">MMISLVSESRSCEIERVIPTRMFSLVTSSDFELHNNLGHWTNWLYPMIYHLSCGLASENYNIQNNCCLLLSHLIDAGKIDSILNFVLSKRSNNPCFSLKDNGSLSFSAAKSSGAFVNFLIDKMRSINSEMVCATESFILESQSLTKLINDEFVELFIKIKSDLAIYFDFQFEKGRIKEILNPLINKISQPNLSSTYEISFVSKFNPLIKDLVSFTESNISKFSSFELFWNSKNSFASLLYSILNFSNTSSSKGHISMSSVNSRLSSICTVPIPILLKPLSTTKNSINESSNIAYIKSISNSFKLLQQTKTRPKLINMTIDINNESQYVSFILKGGEDLNSDLRIMQIWQTINETISDLKLVTYGVIPIGYNGGYIQVVNNLNSLFSIYKKHFKSQEFKKMVNADLGDLSNPLKLFELAKNSSRGDRLKTYMKLSELVPDNLVYRFLMDNSTSSYSFILNNQNFCRSLAGISISGYLVGLGDRHLDNIMVNAKTGQLANIDLNMNFDHGLLLKNAETVPFRMTRCLQYFVGNPNLKSNFNSIRGGNIYLNSCSKMLLSCKRIKEQLTDTAMKSFEFDPAAEWIRISNKNFSFDFNGAKNRSLQNVPVQASKETQKIDLSLFDNQIQSQQSAQLFSQEVSTSEIRISESLNSNIVSENLEDLYKVGIVRIESELQTLKLYTLLKKELQTIECTAIEMTGIPDLTKSSFIPHVKSSILRHSYFDHDSQNGVSNYTNVKPELPIHSTNDYQYPENSLSAENVSVIDVFRNLSPGDIDGPLLLSSRLIAIYARRKLIAKLNARVTFNANEFFSNNNQLITKKSDYDIGRVFNEKYEYLSNTEKHSLLLWQAASCTNNLINMYEGWGFWF</sequence>
<dbReference type="InterPro" id="IPR050517">
    <property type="entry name" value="DDR_Repair_Kinase"/>
</dbReference>
<evidence type="ECO:0000259" key="3">
    <source>
        <dbReference type="PROSITE" id="PS50290"/>
    </source>
</evidence>
<evidence type="ECO:0000313" key="5">
    <source>
        <dbReference type="Proteomes" id="UP000187283"/>
    </source>
</evidence>
<comment type="caution">
    <text evidence="4">The sequence shown here is derived from an EMBL/GenBank/DDBJ whole genome shotgun (WGS) entry which is preliminary data.</text>
</comment>
<proteinExistence type="predicted"/>
<dbReference type="GO" id="GO:0031932">
    <property type="term" value="C:TORC2 complex"/>
    <property type="evidence" value="ECO:0007669"/>
    <property type="project" value="TreeGrafter"/>
</dbReference>
<dbReference type="PANTHER" id="PTHR11139:SF127">
    <property type="entry name" value="SERINE_THREONINE-PROTEIN KINASE SMG1-RELATED"/>
    <property type="match status" value="1"/>
</dbReference>
<evidence type="ECO:0000313" key="4">
    <source>
        <dbReference type="EMBL" id="OMJ26178.1"/>
    </source>
</evidence>
<dbReference type="Proteomes" id="UP000187283">
    <property type="component" value="Unassembled WGS sequence"/>
</dbReference>
<feature type="domain" description="PI3K/PI4K catalytic" evidence="3">
    <location>
        <begin position="299"/>
        <end position="624"/>
    </location>
</feature>
<name>A0A1R1YGY8_9FUNG</name>
<dbReference type="PROSITE" id="PS50290">
    <property type="entry name" value="PI3_4_KINASE_3"/>
    <property type="match status" value="1"/>
</dbReference>
<reference evidence="4 5" key="1">
    <citation type="submission" date="2017-01" db="EMBL/GenBank/DDBJ databases">
        <authorList>
            <person name="Mah S.A."/>
            <person name="Swanson W.J."/>
            <person name="Moy G.W."/>
            <person name="Vacquier V.D."/>
        </authorList>
    </citation>
    <scope>NUCLEOTIDE SEQUENCE [LARGE SCALE GENOMIC DNA]</scope>
    <source>
        <strain evidence="4 5">GSMNP</strain>
    </source>
</reference>
<accession>A0A1R1YGY8</accession>
<organism evidence="4 5">
    <name type="scientific">Smittium culicis</name>
    <dbReference type="NCBI Taxonomy" id="133412"/>
    <lineage>
        <taxon>Eukaryota</taxon>
        <taxon>Fungi</taxon>
        <taxon>Fungi incertae sedis</taxon>
        <taxon>Zoopagomycota</taxon>
        <taxon>Kickxellomycotina</taxon>
        <taxon>Harpellomycetes</taxon>
        <taxon>Harpellales</taxon>
        <taxon>Legeriomycetaceae</taxon>
        <taxon>Smittium</taxon>
    </lineage>
</organism>
<evidence type="ECO:0000256" key="2">
    <source>
        <dbReference type="ARBA" id="ARBA00022777"/>
    </source>
</evidence>
<dbReference type="InterPro" id="IPR018936">
    <property type="entry name" value="PI3/4_kinase_CS"/>
</dbReference>
<dbReference type="Gene3D" id="1.10.1070.11">
    <property type="entry name" value="Phosphatidylinositol 3-/4-kinase, catalytic domain"/>
    <property type="match status" value="1"/>
</dbReference>
<dbReference type="GO" id="GO:0005737">
    <property type="term" value="C:cytoplasm"/>
    <property type="evidence" value="ECO:0007669"/>
    <property type="project" value="TreeGrafter"/>
</dbReference>
<dbReference type="SMART" id="SM00146">
    <property type="entry name" value="PI3Kc"/>
    <property type="match status" value="1"/>
</dbReference>
<dbReference type="STRING" id="133412.A0A1R1YGY8"/>
<evidence type="ECO:0000256" key="1">
    <source>
        <dbReference type="ARBA" id="ARBA00022679"/>
    </source>
</evidence>
<dbReference type="InterPro" id="IPR011009">
    <property type="entry name" value="Kinase-like_dom_sf"/>
</dbReference>
<gene>
    <name evidence="4" type="ORF">AYI70_g381</name>
</gene>
<dbReference type="PANTHER" id="PTHR11139">
    <property type="entry name" value="ATAXIA TELANGIECTASIA MUTATED ATM -RELATED"/>
    <property type="match status" value="1"/>
</dbReference>
<keyword evidence="1" id="KW-0808">Transferase</keyword>
<dbReference type="SUPFAM" id="SSF56112">
    <property type="entry name" value="Protein kinase-like (PK-like)"/>
    <property type="match status" value="1"/>
</dbReference>
<keyword evidence="2 4" id="KW-0418">Kinase</keyword>
<dbReference type="PROSITE" id="PS00916">
    <property type="entry name" value="PI3_4_KINASE_2"/>
    <property type="match status" value="1"/>
</dbReference>
<dbReference type="GO" id="GO:0005634">
    <property type="term" value="C:nucleus"/>
    <property type="evidence" value="ECO:0007669"/>
    <property type="project" value="TreeGrafter"/>
</dbReference>
<dbReference type="Pfam" id="PF00454">
    <property type="entry name" value="PI3_PI4_kinase"/>
    <property type="match status" value="1"/>
</dbReference>